<sequence length="988" mass="111157">MGPILPHSPVGNNHILVITDYFTKWVEVIPLRTTSALVTAKALMDRVILYHGPPKTVITDRGPNFTSELFSSLCKALNVKHLKTTAYHPQTNGLTERFNRTMVDMIRKNSVHSSTNETPYFLNHGRDPVLPIDQFLQVPNRTSTVPSDYKSQLLQRIHEAFVLAQQNLYQARAQQKEQYDKRVNEQLYEVGDKVLLSMKTPILGTSKKLIPRFIGPYRVVKVNSNKTVEIRENPGKQTQLVHINRLKPLCESMIWGDLPGVPFVDVVDELPTTVPLVSSPLPIIPEEPLPPATDDDLMNFDDSPCRPINPFPRHTTSPTRWFETMEFIETSEPLSNFVCYVSRLFVVFVFVLAISCPLNAFNATVCDCSEATNVGFLRFPDEECSFQPTEELPQPVEYALFSTIPEVKRFAGHICSMWEATTTVYKDFMQWNTVTNSRKPIPVDDAVCRLMRDTRICRGRPMEVAGNNIFSLGDYPYVESTWLRTATETFMNCRLEEVTLQSECANCTISSPLGDIPGAAKGSFHHNLVTLVWEDTWKETLPCQARLVEAGEGHLYKGDNSTTLRVRDPNKQLDFIYTPATIDVCSTIGNRSTYHAVLGMEQVAITVRILPNKTASTDYVRYIGRDRQGNPVNMTSNLTWAEIEYASHTQYSRDLATELSNHLAKEIRNLQCEQRRTAHQAAISTAQYNGWLAAAYLDLPLCSKLLAVGASATILRCTPNNYTFEPVFTNCGPQPRTGNSTSYSTINSEGWELTKFTECYWHANVVNFNGRAHTFRNNTWAPVNPNIVMHGRRLIDTFQLEVDNSFGPLRELHPAIASHPLSSSKIMADILSYVQMGYSTNLSGDRHVETILVNPREKESISFAARVGNWLKNFGILSGVGMTVALAFRFCGLGTCLGAYIPCLRYCNPFSWLASMPRPTQDIETGREITRAAAPVTIVNVPPQTRGDSPVRPTVSPSVDVLRRYEPYLNSAQTRHKEAATLLQTHRK</sequence>
<evidence type="ECO:0000313" key="2">
    <source>
        <dbReference type="EMBL" id="CAH0105969.1"/>
    </source>
</evidence>
<dbReference type="OrthoDB" id="6368750at2759"/>
<dbReference type="Proteomes" id="UP000789390">
    <property type="component" value="Unassembled WGS sequence"/>
</dbReference>
<feature type="domain" description="Integrase catalytic" evidence="1">
    <location>
        <begin position="1"/>
        <end position="154"/>
    </location>
</feature>
<dbReference type="PANTHER" id="PTHR37984">
    <property type="entry name" value="PROTEIN CBG26694"/>
    <property type="match status" value="1"/>
</dbReference>
<dbReference type="InterPro" id="IPR054465">
    <property type="entry name" value="Integrase_p58-like_C"/>
</dbReference>
<comment type="caution">
    <text evidence="2">The sequence shown here is derived from an EMBL/GenBank/DDBJ whole genome shotgun (WGS) entry which is preliminary data.</text>
</comment>
<keyword evidence="3" id="KW-1185">Reference proteome</keyword>
<dbReference type="InterPro" id="IPR036397">
    <property type="entry name" value="RNaseH_sf"/>
</dbReference>
<dbReference type="GO" id="GO:0015074">
    <property type="term" value="P:DNA integration"/>
    <property type="evidence" value="ECO:0007669"/>
    <property type="project" value="InterPro"/>
</dbReference>
<dbReference type="Pfam" id="PF22938">
    <property type="entry name" value="Integrase_p58_C"/>
    <property type="match status" value="1"/>
</dbReference>
<dbReference type="Pfam" id="PF00665">
    <property type="entry name" value="rve"/>
    <property type="match status" value="1"/>
</dbReference>
<evidence type="ECO:0000313" key="3">
    <source>
        <dbReference type="Proteomes" id="UP000789390"/>
    </source>
</evidence>
<dbReference type="FunFam" id="3.30.420.10:FF:000032">
    <property type="entry name" value="Retrovirus-related Pol polyprotein from transposon 297-like Protein"/>
    <property type="match status" value="1"/>
</dbReference>
<dbReference type="AlphaFoldDB" id="A0A8J2RMJ0"/>
<gene>
    <name evidence="2" type="ORF">DGAL_LOCUS9114</name>
</gene>
<dbReference type="InterPro" id="IPR001584">
    <property type="entry name" value="Integrase_cat-core"/>
</dbReference>
<dbReference type="PROSITE" id="PS50994">
    <property type="entry name" value="INTEGRASE"/>
    <property type="match status" value="1"/>
</dbReference>
<dbReference type="SUPFAM" id="SSF53098">
    <property type="entry name" value="Ribonuclease H-like"/>
    <property type="match status" value="1"/>
</dbReference>
<dbReference type="EMBL" id="CAKKLH010000208">
    <property type="protein sequence ID" value="CAH0105969.1"/>
    <property type="molecule type" value="Genomic_DNA"/>
</dbReference>
<dbReference type="InterPro" id="IPR012337">
    <property type="entry name" value="RNaseH-like_sf"/>
</dbReference>
<reference evidence="2" key="1">
    <citation type="submission" date="2021-11" db="EMBL/GenBank/DDBJ databases">
        <authorList>
            <person name="Schell T."/>
        </authorList>
    </citation>
    <scope>NUCLEOTIDE SEQUENCE</scope>
    <source>
        <strain evidence="2">M5</strain>
    </source>
</reference>
<dbReference type="Gene3D" id="3.30.420.10">
    <property type="entry name" value="Ribonuclease H-like superfamily/Ribonuclease H"/>
    <property type="match status" value="1"/>
</dbReference>
<dbReference type="GO" id="GO:0003676">
    <property type="term" value="F:nucleic acid binding"/>
    <property type="evidence" value="ECO:0007669"/>
    <property type="project" value="InterPro"/>
</dbReference>
<proteinExistence type="predicted"/>
<name>A0A8J2RMJ0_9CRUS</name>
<organism evidence="2 3">
    <name type="scientific">Daphnia galeata</name>
    <dbReference type="NCBI Taxonomy" id="27404"/>
    <lineage>
        <taxon>Eukaryota</taxon>
        <taxon>Metazoa</taxon>
        <taxon>Ecdysozoa</taxon>
        <taxon>Arthropoda</taxon>
        <taxon>Crustacea</taxon>
        <taxon>Branchiopoda</taxon>
        <taxon>Diplostraca</taxon>
        <taxon>Cladocera</taxon>
        <taxon>Anomopoda</taxon>
        <taxon>Daphniidae</taxon>
        <taxon>Daphnia</taxon>
    </lineage>
</organism>
<accession>A0A8J2RMJ0</accession>
<protein>
    <recommendedName>
        <fullName evidence="1">Integrase catalytic domain-containing protein</fullName>
    </recommendedName>
</protein>
<dbReference type="InterPro" id="IPR050951">
    <property type="entry name" value="Retrovirus_Pol_polyprotein"/>
</dbReference>
<evidence type="ECO:0000259" key="1">
    <source>
        <dbReference type="PROSITE" id="PS50994"/>
    </source>
</evidence>
<dbReference type="PANTHER" id="PTHR37984:SF5">
    <property type="entry name" value="PROTEIN NYNRIN-LIKE"/>
    <property type="match status" value="1"/>
</dbReference>